<evidence type="ECO:0000313" key="4">
    <source>
        <dbReference type="Proteomes" id="UP001221142"/>
    </source>
</evidence>
<gene>
    <name evidence="3" type="ORF">FB45DRAFT_159331</name>
</gene>
<proteinExistence type="predicted"/>
<keyword evidence="4" id="KW-1185">Reference proteome</keyword>
<feature type="region of interest" description="Disordered" evidence="1">
    <location>
        <begin position="24"/>
        <end position="95"/>
    </location>
</feature>
<evidence type="ECO:0000256" key="1">
    <source>
        <dbReference type="SAM" id="MobiDB-lite"/>
    </source>
</evidence>
<dbReference type="SUPFAM" id="SSF48464">
    <property type="entry name" value="ENTH/VHS domain"/>
    <property type="match status" value="1"/>
</dbReference>
<dbReference type="GO" id="GO:0051666">
    <property type="term" value="P:actin cortical patch localization"/>
    <property type="evidence" value="ECO:0007669"/>
    <property type="project" value="TreeGrafter"/>
</dbReference>
<dbReference type="GO" id="GO:0006897">
    <property type="term" value="P:endocytosis"/>
    <property type="evidence" value="ECO:0007669"/>
    <property type="project" value="InterPro"/>
</dbReference>
<dbReference type="InterPro" id="IPR002014">
    <property type="entry name" value="VHS_dom"/>
</dbReference>
<dbReference type="GO" id="GO:0007015">
    <property type="term" value="P:actin filament organization"/>
    <property type="evidence" value="ECO:0007669"/>
    <property type="project" value="InterPro"/>
</dbReference>
<feature type="compositionally biased region" description="Basic and acidic residues" evidence="1">
    <location>
        <begin position="42"/>
        <end position="52"/>
    </location>
</feature>
<dbReference type="SUPFAM" id="SSF89009">
    <property type="entry name" value="GAT-like domain"/>
    <property type="match status" value="1"/>
</dbReference>
<feature type="domain" description="VHS" evidence="2">
    <location>
        <begin position="284"/>
        <end position="372"/>
    </location>
</feature>
<feature type="compositionally biased region" description="Basic and acidic residues" evidence="1">
    <location>
        <begin position="133"/>
        <end position="146"/>
    </location>
</feature>
<comment type="caution">
    <text evidence="3">The sequence shown here is derived from an EMBL/GenBank/DDBJ whole genome shotgun (WGS) entry which is preliminary data.</text>
</comment>
<feature type="region of interest" description="Disordered" evidence="1">
    <location>
        <begin position="132"/>
        <end position="268"/>
    </location>
</feature>
<feature type="region of interest" description="Disordered" evidence="1">
    <location>
        <begin position="392"/>
        <end position="484"/>
    </location>
</feature>
<evidence type="ECO:0000259" key="2">
    <source>
        <dbReference type="PROSITE" id="PS50179"/>
    </source>
</evidence>
<feature type="region of interest" description="Disordered" evidence="1">
    <location>
        <begin position="543"/>
        <end position="578"/>
    </location>
</feature>
<feature type="compositionally biased region" description="Polar residues" evidence="1">
    <location>
        <begin position="195"/>
        <end position="206"/>
    </location>
</feature>
<dbReference type="GO" id="GO:0007034">
    <property type="term" value="P:vacuolar transport"/>
    <property type="evidence" value="ECO:0007669"/>
    <property type="project" value="UniProtKB-ARBA"/>
</dbReference>
<organism evidence="3 4">
    <name type="scientific">Roridomyces roridus</name>
    <dbReference type="NCBI Taxonomy" id="1738132"/>
    <lineage>
        <taxon>Eukaryota</taxon>
        <taxon>Fungi</taxon>
        <taxon>Dikarya</taxon>
        <taxon>Basidiomycota</taxon>
        <taxon>Agaricomycotina</taxon>
        <taxon>Agaricomycetes</taxon>
        <taxon>Agaricomycetidae</taxon>
        <taxon>Agaricales</taxon>
        <taxon>Marasmiineae</taxon>
        <taxon>Mycenaceae</taxon>
        <taxon>Roridomyces</taxon>
    </lineage>
</organism>
<reference evidence="3" key="1">
    <citation type="submission" date="2023-03" db="EMBL/GenBank/DDBJ databases">
        <title>Massive genome expansion in bonnet fungi (Mycena s.s.) driven by repeated elements and novel gene families across ecological guilds.</title>
        <authorList>
            <consortium name="Lawrence Berkeley National Laboratory"/>
            <person name="Harder C.B."/>
            <person name="Miyauchi S."/>
            <person name="Viragh M."/>
            <person name="Kuo A."/>
            <person name="Thoen E."/>
            <person name="Andreopoulos B."/>
            <person name="Lu D."/>
            <person name="Skrede I."/>
            <person name="Drula E."/>
            <person name="Henrissat B."/>
            <person name="Morin E."/>
            <person name="Kohler A."/>
            <person name="Barry K."/>
            <person name="LaButti K."/>
            <person name="Morin E."/>
            <person name="Salamov A."/>
            <person name="Lipzen A."/>
            <person name="Mereny Z."/>
            <person name="Hegedus B."/>
            <person name="Baldrian P."/>
            <person name="Stursova M."/>
            <person name="Weitz H."/>
            <person name="Taylor A."/>
            <person name="Grigoriev I.V."/>
            <person name="Nagy L.G."/>
            <person name="Martin F."/>
            <person name="Kauserud H."/>
        </authorList>
    </citation>
    <scope>NUCLEOTIDE SEQUENCE</scope>
    <source>
        <strain evidence="3">9284</strain>
    </source>
</reference>
<evidence type="ECO:0000313" key="3">
    <source>
        <dbReference type="EMBL" id="KAJ7619440.1"/>
    </source>
</evidence>
<name>A0AAD7BFL9_9AGAR</name>
<sequence>MPAQPLQAPIFAPAALPFRVAPSSVTLRDKPLPAEPPGSLPLRRDPSPETLRDAPPALNLSPRRTSSRDQSTHPYSRSNEGPLEQAVDDGTPRPRAIFKFQSMKKLFGLGKSEVPTQQTPITTPIHQQFAFNERARGSPDDDRWEFLDSQQTPPAVTACRTQPDKIPDSIHHPSPPQTLRKKAPPPAVNLLNALEPTTQQPSTHSRNQSEKRPSEKGQEKSGGFGGGGPDEEKEKEREHEMDIDIDIDMKREREVEVEQERERERRDEENELTRKIGFLTATASEDWTLALDVCEHASANENNAREAVRALRREFKYGEPAAQAAAARLWAIMLRNSSGTQCTTRKFLDAVEMVLTSARTTPVVRERLMVVLAAAAYASGPKKESGFRGLWRRVKPRDKPEEGVPLDTDDAMFNPPLNALRHPGPGYEFENTNPPVVVYPDGTQTAPENPSGSPKQQNSDVTPDEKSSGKSHRDHFRGILPPDEDTRRLFQECKIGVDNAFQLSEALATATPEELRNPVISEFYTKCVDSQMLIMTQIPWASAGAERSRAARNQTKPEMGETKRKTSATSDGSLPDIATAPVSTYEEELLADLLTANEHLLEAIDLYMDLERVALERETGQRSQMARRDTNEGRTSGVFAVLAIGTSTHAAATVLSTAMKGCLTGGLELEGEEQNHNGEAKELIV</sequence>
<dbReference type="GO" id="GO:0043130">
    <property type="term" value="F:ubiquitin binding"/>
    <property type="evidence" value="ECO:0007669"/>
    <property type="project" value="InterPro"/>
</dbReference>
<dbReference type="InterPro" id="IPR045007">
    <property type="entry name" value="LSB5"/>
</dbReference>
<dbReference type="Proteomes" id="UP001221142">
    <property type="component" value="Unassembled WGS sequence"/>
</dbReference>
<dbReference type="CDD" id="cd16980">
    <property type="entry name" value="VHS_Lsb5"/>
    <property type="match status" value="1"/>
</dbReference>
<dbReference type="GO" id="GO:0035091">
    <property type="term" value="F:phosphatidylinositol binding"/>
    <property type="evidence" value="ECO:0007669"/>
    <property type="project" value="InterPro"/>
</dbReference>
<dbReference type="AlphaFoldDB" id="A0AAD7BFL9"/>
<dbReference type="PANTHER" id="PTHR47789:SF2">
    <property type="entry name" value="VHS DOMAIN-CONTAINING PROTEIN"/>
    <property type="match status" value="1"/>
</dbReference>
<dbReference type="InterPro" id="IPR008942">
    <property type="entry name" value="ENTH_VHS"/>
</dbReference>
<dbReference type="EMBL" id="JARKIF010000018">
    <property type="protein sequence ID" value="KAJ7619440.1"/>
    <property type="molecule type" value="Genomic_DNA"/>
</dbReference>
<dbReference type="PANTHER" id="PTHR47789">
    <property type="entry name" value="LAS SEVENTEEN-BINDING PROTEIN 5"/>
    <property type="match status" value="1"/>
</dbReference>
<dbReference type="GO" id="GO:0030479">
    <property type="term" value="C:actin cortical patch"/>
    <property type="evidence" value="ECO:0007669"/>
    <property type="project" value="TreeGrafter"/>
</dbReference>
<feature type="compositionally biased region" description="Basic and acidic residues" evidence="1">
    <location>
        <begin position="230"/>
        <end position="268"/>
    </location>
</feature>
<accession>A0AAD7BFL9</accession>
<dbReference type="PROSITE" id="PS50179">
    <property type="entry name" value="VHS"/>
    <property type="match status" value="1"/>
</dbReference>
<feature type="compositionally biased region" description="Basic and acidic residues" evidence="1">
    <location>
        <begin position="162"/>
        <end position="171"/>
    </location>
</feature>
<feature type="compositionally biased region" description="Basic and acidic residues" evidence="1">
    <location>
        <begin position="207"/>
        <end position="219"/>
    </location>
</feature>
<dbReference type="Gene3D" id="1.25.40.90">
    <property type="match status" value="1"/>
</dbReference>
<feature type="compositionally biased region" description="Polar residues" evidence="1">
    <location>
        <begin position="442"/>
        <end position="461"/>
    </location>
</feature>
<protein>
    <recommendedName>
        <fullName evidence="2">VHS domain-containing protein</fullName>
    </recommendedName>
</protein>